<dbReference type="InterPro" id="IPR056002">
    <property type="entry name" value="DUF7580"/>
</dbReference>
<keyword evidence="3" id="KW-1185">Reference proteome</keyword>
<dbReference type="Proteomes" id="UP000240883">
    <property type="component" value="Unassembled WGS sequence"/>
</dbReference>
<evidence type="ECO:0000259" key="1">
    <source>
        <dbReference type="Pfam" id="PF24476"/>
    </source>
</evidence>
<dbReference type="EMBL" id="KZ678141">
    <property type="protein sequence ID" value="PSN62427.1"/>
    <property type="molecule type" value="Genomic_DNA"/>
</dbReference>
<name>A0A2T2NAH4_CORCC</name>
<organism evidence="2 3">
    <name type="scientific">Corynespora cassiicola Philippines</name>
    <dbReference type="NCBI Taxonomy" id="1448308"/>
    <lineage>
        <taxon>Eukaryota</taxon>
        <taxon>Fungi</taxon>
        <taxon>Dikarya</taxon>
        <taxon>Ascomycota</taxon>
        <taxon>Pezizomycotina</taxon>
        <taxon>Dothideomycetes</taxon>
        <taxon>Pleosporomycetidae</taxon>
        <taxon>Pleosporales</taxon>
        <taxon>Corynesporascaceae</taxon>
        <taxon>Corynespora</taxon>
    </lineage>
</organism>
<proteinExistence type="predicted"/>
<gene>
    <name evidence="2" type="ORF">BS50DRAFT_638067</name>
</gene>
<feature type="domain" description="DUF7580" evidence="1">
    <location>
        <begin position="8"/>
        <end position="117"/>
    </location>
</feature>
<evidence type="ECO:0000313" key="2">
    <source>
        <dbReference type="EMBL" id="PSN62427.1"/>
    </source>
</evidence>
<dbReference type="STRING" id="1448308.A0A2T2NAH4"/>
<sequence>MRKFSMGHESRNEPKTNDCSKFLALAILLLEINFGRAKEDMRQIEDLGSSQVHRDMIDLQTAGRWYKAESRNLSAGFSQAILTCLQEYLNPDANFQDREYCDMVKEKILQPLENEAQYVIFGPPQ</sequence>
<accession>A0A2T2NAH4</accession>
<dbReference type="Pfam" id="PF24476">
    <property type="entry name" value="DUF7580"/>
    <property type="match status" value="1"/>
</dbReference>
<reference evidence="2 3" key="1">
    <citation type="journal article" date="2018" name="Front. Microbiol.">
        <title>Genome-Wide Analysis of Corynespora cassiicola Leaf Fall Disease Putative Effectors.</title>
        <authorList>
            <person name="Lopez D."/>
            <person name="Ribeiro S."/>
            <person name="Label P."/>
            <person name="Fumanal B."/>
            <person name="Venisse J.S."/>
            <person name="Kohler A."/>
            <person name="de Oliveira R.R."/>
            <person name="Labutti K."/>
            <person name="Lipzen A."/>
            <person name="Lail K."/>
            <person name="Bauer D."/>
            <person name="Ohm R.A."/>
            <person name="Barry K.W."/>
            <person name="Spatafora J."/>
            <person name="Grigoriev I.V."/>
            <person name="Martin F.M."/>
            <person name="Pujade-Renaud V."/>
        </authorList>
    </citation>
    <scope>NUCLEOTIDE SEQUENCE [LARGE SCALE GENOMIC DNA]</scope>
    <source>
        <strain evidence="2 3">Philippines</strain>
    </source>
</reference>
<dbReference type="AlphaFoldDB" id="A0A2T2NAH4"/>
<protein>
    <recommendedName>
        <fullName evidence="1">DUF7580 domain-containing protein</fullName>
    </recommendedName>
</protein>
<evidence type="ECO:0000313" key="3">
    <source>
        <dbReference type="Proteomes" id="UP000240883"/>
    </source>
</evidence>
<dbReference type="OrthoDB" id="3565018at2759"/>